<gene>
    <name evidence="13" type="ORF">FGO68_gene13656</name>
</gene>
<dbReference type="SUPFAM" id="SSF54001">
    <property type="entry name" value="Cysteine proteinases"/>
    <property type="match status" value="1"/>
</dbReference>
<keyword evidence="3" id="KW-0813">Transport</keyword>
<evidence type="ECO:0000256" key="4">
    <source>
        <dbReference type="ARBA" id="ARBA00022490"/>
    </source>
</evidence>
<dbReference type="GO" id="GO:0000423">
    <property type="term" value="P:mitophagy"/>
    <property type="evidence" value="ECO:0007669"/>
    <property type="project" value="TreeGrafter"/>
</dbReference>
<protein>
    <recommendedName>
        <fullName evidence="11">Cysteine protease</fullName>
        <ecNumber evidence="11">3.4.22.-</ecNumber>
    </recommendedName>
</protein>
<evidence type="ECO:0000256" key="7">
    <source>
        <dbReference type="ARBA" id="ARBA00022807"/>
    </source>
</evidence>
<dbReference type="AlphaFoldDB" id="A0A8J8NS78"/>
<name>A0A8J8NS78_HALGN</name>
<dbReference type="GO" id="GO:0019786">
    <property type="term" value="F:protein-phosphatidylethanolamide deconjugating activity"/>
    <property type="evidence" value="ECO:0007669"/>
    <property type="project" value="InterPro"/>
</dbReference>
<dbReference type="OrthoDB" id="433762at2759"/>
<comment type="function">
    <text evidence="11">Cysteine protease that plays a key role in autophagy by mediating both proteolytic activation and delipidation of ATG8 family proteins.</text>
</comment>
<evidence type="ECO:0000256" key="6">
    <source>
        <dbReference type="ARBA" id="ARBA00022801"/>
    </source>
</evidence>
<comment type="caution">
    <text evidence="13">The sequence shown here is derived from an EMBL/GenBank/DDBJ whole genome shotgun (WGS) entry which is preliminary data.</text>
</comment>
<evidence type="ECO:0000313" key="14">
    <source>
        <dbReference type="Proteomes" id="UP000785679"/>
    </source>
</evidence>
<comment type="catalytic activity">
    <reaction evidence="10">
        <text>[protein]-C-terminal L-amino acid-glycyl-phosphatidylethanolamide + H2O = [protein]-C-terminal L-amino acid-glycine + a 1,2-diacyl-sn-glycero-3-phosphoethanolamine</text>
        <dbReference type="Rhea" id="RHEA:67548"/>
        <dbReference type="Rhea" id="RHEA-COMP:17323"/>
        <dbReference type="Rhea" id="RHEA-COMP:17324"/>
        <dbReference type="ChEBI" id="CHEBI:15377"/>
        <dbReference type="ChEBI" id="CHEBI:64612"/>
        <dbReference type="ChEBI" id="CHEBI:172940"/>
        <dbReference type="ChEBI" id="CHEBI:172941"/>
    </reaction>
    <physiologicalReaction direction="left-to-right" evidence="10">
        <dbReference type="Rhea" id="RHEA:67549"/>
    </physiologicalReaction>
</comment>
<dbReference type="GO" id="GO:0000045">
    <property type="term" value="P:autophagosome assembly"/>
    <property type="evidence" value="ECO:0007669"/>
    <property type="project" value="TreeGrafter"/>
</dbReference>
<dbReference type="GO" id="GO:0035973">
    <property type="term" value="P:aggrephagy"/>
    <property type="evidence" value="ECO:0007669"/>
    <property type="project" value="TreeGrafter"/>
</dbReference>
<evidence type="ECO:0000256" key="5">
    <source>
        <dbReference type="ARBA" id="ARBA00022670"/>
    </source>
</evidence>
<accession>A0A8J8NS78</accession>
<evidence type="ECO:0000256" key="3">
    <source>
        <dbReference type="ARBA" id="ARBA00022448"/>
    </source>
</evidence>
<comment type="subcellular location">
    <subcellularLocation>
        <location evidence="1 11">Cytoplasm</location>
    </subcellularLocation>
</comment>
<dbReference type="GO" id="GO:0034727">
    <property type="term" value="P:piecemeal microautophagy of the nucleus"/>
    <property type="evidence" value="ECO:0007669"/>
    <property type="project" value="TreeGrafter"/>
</dbReference>
<evidence type="ECO:0000256" key="2">
    <source>
        <dbReference type="ARBA" id="ARBA00010958"/>
    </source>
</evidence>
<evidence type="ECO:0000256" key="1">
    <source>
        <dbReference type="ARBA" id="ARBA00004496"/>
    </source>
</evidence>
<dbReference type="EC" id="3.4.22.-" evidence="11"/>
<keyword evidence="9 11" id="KW-0072">Autophagy</keyword>
<dbReference type="GO" id="GO:0004197">
    <property type="term" value="F:cysteine-type endopeptidase activity"/>
    <property type="evidence" value="ECO:0007669"/>
    <property type="project" value="TreeGrafter"/>
</dbReference>
<proteinExistence type="inferred from homology"/>
<evidence type="ECO:0000256" key="9">
    <source>
        <dbReference type="ARBA" id="ARBA00023006"/>
    </source>
</evidence>
<dbReference type="GO" id="GO:0015031">
    <property type="term" value="P:protein transport"/>
    <property type="evidence" value="ECO:0007669"/>
    <property type="project" value="UniProtKB-KW"/>
</dbReference>
<dbReference type="GO" id="GO:0005737">
    <property type="term" value="C:cytoplasm"/>
    <property type="evidence" value="ECO:0007669"/>
    <property type="project" value="UniProtKB-SubCell"/>
</dbReference>
<keyword evidence="6 11" id="KW-0378">Hydrolase</keyword>
<dbReference type="InterPro" id="IPR038765">
    <property type="entry name" value="Papain-like_cys_pep_sf"/>
</dbReference>
<dbReference type="Pfam" id="PF03416">
    <property type="entry name" value="Peptidase_C54"/>
    <property type="match status" value="1"/>
</dbReference>
<sequence>MKRIENLTQDSGWGCTIRSAQMLIGNTLLFKHFEKDYPRELILKLFDDSSRGIQESTFSIQNVCYQALESQGKVPGEWFGVGAMTKILEELNDRFHPVQNFEICVFDENLIGQRILGKGLAQVDEMCSSQFSFEQQSMSFDFKSTRFNQSQPQLGQAQEMTWKNSVLVIINLRLGAELIQPEYAKVLTRYIKLPWFTGFIGGQPGKAFFFLGSNEKELIFLDPHLVQTYRPFSTENIEKIIDNSIPYKISTKVENFGVRVINPDKLDPGVGLSFYIKSEEDYIMLIETLKGMSIEDGENAIFQVFQTEAEMNEALELGQSKLSIRSFSTFSQIKH</sequence>
<evidence type="ECO:0000313" key="13">
    <source>
        <dbReference type="EMBL" id="TNV79255.1"/>
    </source>
</evidence>
<dbReference type="InterPro" id="IPR046792">
    <property type="entry name" value="Peptidase_C54_cat"/>
</dbReference>
<keyword evidence="4 11" id="KW-0963">Cytoplasm</keyword>
<dbReference type="GO" id="GO:0016485">
    <property type="term" value="P:protein processing"/>
    <property type="evidence" value="ECO:0007669"/>
    <property type="project" value="TreeGrafter"/>
</dbReference>
<evidence type="ECO:0000256" key="8">
    <source>
        <dbReference type="ARBA" id="ARBA00022927"/>
    </source>
</evidence>
<evidence type="ECO:0000256" key="10">
    <source>
        <dbReference type="ARBA" id="ARBA00029362"/>
    </source>
</evidence>
<organism evidence="13 14">
    <name type="scientific">Halteria grandinella</name>
    <dbReference type="NCBI Taxonomy" id="5974"/>
    <lineage>
        <taxon>Eukaryota</taxon>
        <taxon>Sar</taxon>
        <taxon>Alveolata</taxon>
        <taxon>Ciliophora</taxon>
        <taxon>Intramacronucleata</taxon>
        <taxon>Spirotrichea</taxon>
        <taxon>Stichotrichia</taxon>
        <taxon>Sporadotrichida</taxon>
        <taxon>Halteriidae</taxon>
        <taxon>Halteria</taxon>
    </lineage>
</organism>
<evidence type="ECO:0000259" key="12">
    <source>
        <dbReference type="Pfam" id="PF03416"/>
    </source>
</evidence>
<dbReference type="Proteomes" id="UP000785679">
    <property type="component" value="Unassembled WGS sequence"/>
</dbReference>
<keyword evidence="7" id="KW-0788">Thiol protease</keyword>
<comment type="similarity">
    <text evidence="2 11">Belongs to the peptidase C54 family.</text>
</comment>
<dbReference type="EMBL" id="RRYP01009162">
    <property type="protein sequence ID" value="TNV79255.1"/>
    <property type="molecule type" value="Genomic_DNA"/>
</dbReference>
<keyword evidence="8 11" id="KW-0653">Protein transport</keyword>
<dbReference type="PANTHER" id="PTHR22624">
    <property type="entry name" value="CYSTEINE PROTEASE ATG4"/>
    <property type="match status" value="1"/>
</dbReference>
<dbReference type="PANTHER" id="PTHR22624:SF49">
    <property type="entry name" value="CYSTEINE PROTEASE"/>
    <property type="match status" value="1"/>
</dbReference>
<keyword evidence="5 11" id="KW-0645">Protease</keyword>
<feature type="domain" description="Peptidase C54 catalytic" evidence="12">
    <location>
        <begin position="6"/>
        <end position="286"/>
    </location>
</feature>
<reference evidence="13" key="1">
    <citation type="submission" date="2019-06" db="EMBL/GenBank/DDBJ databases">
        <authorList>
            <person name="Zheng W."/>
        </authorList>
    </citation>
    <scope>NUCLEOTIDE SEQUENCE</scope>
    <source>
        <strain evidence="13">QDHG01</strain>
    </source>
</reference>
<keyword evidence="14" id="KW-1185">Reference proteome</keyword>
<dbReference type="InterPro" id="IPR005078">
    <property type="entry name" value="Peptidase_C54"/>
</dbReference>
<evidence type="ECO:0000256" key="11">
    <source>
        <dbReference type="RuleBase" id="RU363115"/>
    </source>
</evidence>